<proteinExistence type="predicted"/>
<dbReference type="Proteomes" id="UP000017559">
    <property type="component" value="Unassembled WGS sequence"/>
</dbReference>
<evidence type="ECO:0000313" key="4">
    <source>
        <dbReference type="EMBL" id="ESK86794.1"/>
    </source>
</evidence>
<dbReference type="InterPro" id="IPR056884">
    <property type="entry name" value="NPHP3-like_N"/>
</dbReference>
<dbReference type="AlphaFoldDB" id="V2Y554"/>
<dbReference type="Gene3D" id="3.40.50.300">
    <property type="entry name" value="P-loop containing nucleotide triphosphate hydrolases"/>
    <property type="match status" value="1"/>
</dbReference>
<dbReference type="PANTHER" id="PTHR10039">
    <property type="entry name" value="AMELOGENIN"/>
    <property type="match status" value="1"/>
</dbReference>
<dbReference type="HOGENOM" id="CLU_000288_6_10_1"/>
<feature type="transmembrane region" description="Helical" evidence="2">
    <location>
        <begin position="513"/>
        <end position="536"/>
    </location>
</feature>
<comment type="caution">
    <text evidence="4">The sequence shown here is derived from an EMBL/GenBank/DDBJ whole genome shotgun (WGS) entry which is preliminary data.</text>
</comment>
<keyword evidence="2" id="KW-1133">Transmembrane helix</keyword>
<protein>
    <submittedName>
        <fullName evidence="4">Nwd2</fullName>
    </submittedName>
</protein>
<evidence type="ECO:0000259" key="3">
    <source>
        <dbReference type="Pfam" id="PF24883"/>
    </source>
</evidence>
<gene>
    <name evidence="4" type="ORF">Moror_15139</name>
</gene>
<evidence type="ECO:0000256" key="1">
    <source>
        <dbReference type="ARBA" id="ARBA00022737"/>
    </source>
</evidence>
<organism evidence="4 5">
    <name type="scientific">Moniliophthora roreri (strain MCA 2997)</name>
    <name type="common">Cocoa frosty pod rot fungus</name>
    <name type="synonym">Crinipellis roreri</name>
    <dbReference type="NCBI Taxonomy" id="1381753"/>
    <lineage>
        <taxon>Eukaryota</taxon>
        <taxon>Fungi</taxon>
        <taxon>Dikarya</taxon>
        <taxon>Basidiomycota</taxon>
        <taxon>Agaricomycotina</taxon>
        <taxon>Agaricomycetes</taxon>
        <taxon>Agaricomycetidae</taxon>
        <taxon>Agaricales</taxon>
        <taxon>Marasmiineae</taxon>
        <taxon>Marasmiaceae</taxon>
        <taxon>Moniliophthora</taxon>
    </lineage>
</organism>
<dbReference type="InterPro" id="IPR027417">
    <property type="entry name" value="P-loop_NTPase"/>
</dbReference>
<dbReference type="SUPFAM" id="SSF52540">
    <property type="entry name" value="P-loop containing nucleoside triphosphate hydrolases"/>
    <property type="match status" value="1"/>
</dbReference>
<keyword evidence="2" id="KW-0812">Transmembrane</keyword>
<dbReference type="PANTHER" id="PTHR10039:SF17">
    <property type="entry name" value="FUNGAL STAND N-TERMINAL GOODBYE DOMAIN-CONTAINING PROTEIN-RELATED"/>
    <property type="match status" value="1"/>
</dbReference>
<feature type="transmembrane region" description="Helical" evidence="2">
    <location>
        <begin position="485"/>
        <end position="507"/>
    </location>
</feature>
<evidence type="ECO:0000313" key="5">
    <source>
        <dbReference type="Proteomes" id="UP000017559"/>
    </source>
</evidence>
<accession>V2Y554</accession>
<sequence>MFNNARGFTVDRSSFTSVGRDQIIVSMIQDSRTTCEILSEFTRDIGAAHDSATRCHPPKCHPKTRKEIKDDILEWCRNPSNDPNVFWVYGPAGVGKSAIAQTIVELVEDEGLLTSSFFFSQNNGKRNDLTYLVPTIAYQLACRIPELNAAMTKVIQQNPGILYSSFDIQFRELLMNPYQLAIELHPDQDWISRLTHRVIVIDGIDKCETQRTITQQLLRYGETRPQDVIPPIASMLAENLPFQFLLFSQPEPRIREALKAASFGPHMQQLGLGDSWDAHRDIQTFLHDEFSSIHESRSTIVFPEVWPAPEIINKLIDRACGQFIYAATVLKFVDDEYSQPTKQLSIVLGLSHTVKGNSPFKDLDELYRLILSLNPNQREVVWVLRTLLRLQLLKCHGLPPNPKSIERLLGLSEGEASAILRGMHSVLEVSGPETDICILHESFSDFLHSRTRSGPYYIQVIPHIILLSWNCGLRRMVAEPVMFACLWQGFALLVYLIGTWSSFIIVLAPIFQWPFITLAILSSALAGMSILACIVASAKLKMECLHVESDGEVSLVCIPYVGYIIWYLILILAYAYVQS</sequence>
<dbReference type="Pfam" id="PF24883">
    <property type="entry name" value="NPHP3_N"/>
    <property type="match status" value="1"/>
</dbReference>
<feature type="transmembrane region" description="Helical" evidence="2">
    <location>
        <begin position="557"/>
        <end position="577"/>
    </location>
</feature>
<keyword evidence="5" id="KW-1185">Reference proteome</keyword>
<keyword evidence="1" id="KW-0677">Repeat</keyword>
<feature type="domain" description="Nephrocystin 3-like N-terminal" evidence="3">
    <location>
        <begin position="71"/>
        <end position="220"/>
    </location>
</feature>
<reference evidence="4 5" key="1">
    <citation type="journal article" date="2014" name="BMC Genomics">
        <title>Genome and secretome analysis of the hemibiotrophic fungal pathogen, Moniliophthora roreri, which causes frosty pod rot disease of cacao: mechanisms of the biotrophic and necrotrophic phases.</title>
        <authorList>
            <person name="Meinhardt L.W."/>
            <person name="Costa G.G.L."/>
            <person name="Thomazella D.P.T."/>
            <person name="Teixeira P.J.P.L."/>
            <person name="Carazzolle M.F."/>
            <person name="Schuster S.C."/>
            <person name="Carlson J.E."/>
            <person name="Guiltinan M.J."/>
            <person name="Mieczkowski P."/>
            <person name="Farmer A."/>
            <person name="Ramaraj T."/>
            <person name="Crozier J."/>
            <person name="Davis R.E."/>
            <person name="Shao J."/>
            <person name="Melnick R.L."/>
            <person name="Pereira G.A.G."/>
            <person name="Bailey B.A."/>
        </authorList>
    </citation>
    <scope>NUCLEOTIDE SEQUENCE [LARGE SCALE GENOMIC DNA]</scope>
    <source>
        <strain evidence="4 5">MCA 2997</strain>
    </source>
</reference>
<dbReference type="OrthoDB" id="4760524at2759"/>
<dbReference type="EMBL" id="AWSO01000884">
    <property type="protein sequence ID" value="ESK86794.1"/>
    <property type="molecule type" value="Genomic_DNA"/>
</dbReference>
<evidence type="ECO:0000256" key="2">
    <source>
        <dbReference type="SAM" id="Phobius"/>
    </source>
</evidence>
<feature type="transmembrane region" description="Helical" evidence="2">
    <location>
        <begin position="456"/>
        <end position="473"/>
    </location>
</feature>
<keyword evidence="2" id="KW-0472">Membrane</keyword>
<name>V2Y554_MONRO</name>
<dbReference type="KEGG" id="mrr:Moror_15139"/>